<dbReference type="InterPro" id="IPR005149">
    <property type="entry name" value="Tscrpt_reg_PadR_N"/>
</dbReference>
<dbReference type="Gene3D" id="1.10.10.10">
    <property type="entry name" value="Winged helix-like DNA-binding domain superfamily/Winged helix DNA-binding domain"/>
    <property type="match status" value="1"/>
</dbReference>
<dbReference type="RefSeq" id="WP_163249379.1">
    <property type="nucleotide sequence ID" value="NZ_SXDP01000006.1"/>
</dbReference>
<dbReference type="SUPFAM" id="SSF46785">
    <property type="entry name" value="Winged helix' DNA-binding domain"/>
    <property type="match status" value="1"/>
</dbReference>
<comment type="caution">
    <text evidence="2">The sequence shown here is derived from an EMBL/GenBank/DDBJ whole genome shotgun (WGS) entry which is preliminary data.</text>
</comment>
<gene>
    <name evidence="2" type="ORF">FDF74_08875</name>
</gene>
<name>A0A6M0RDE2_9CLOT</name>
<evidence type="ECO:0000313" key="3">
    <source>
        <dbReference type="Proteomes" id="UP000473885"/>
    </source>
</evidence>
<organism evidence="2 3">
    <name type="scientific">Clostridium niameyense</name>
    <dbReference type="NCBI Taxonomy" id="1622073"/>
    <lineage>
        <taxon>Bacteria</taxon>
        <taxon>Bacillati</taxon>
        <taxon>Bacillota</taxon>
        <taxon>Clostridia</taxon>
        <taxon>Eubacteriales</taxon>
        <taxon>Clostridiaceae</taxon>
        <taxon>Clostridium</taxon>
    </lineage>
</organism>
<protein>
    <submittedName>
        <fullName evidence="2">PadR family transcriptional regulator</fullName>
    </submittedName>
</protein>
<evidence type="ECO:0000259" key="1">
    <source>
        <dbReference type="Pfam" id="PF03551"/>
    </source>
</evidence>
<reference evidence="2 3" key="1">
    <citation type="submission" date="2019-04" db="EMBL/GenBank/DDBJ databases">
        <title>Genome sequencing of Clostridium botulinum Groups I-IV and Clostridium butyricum.</title>
        <authorList>
            <person name="Brunt J."/>
            <person name="Van Vliet A.H.M."/>
            <person name="Stringer S.C."/>
            <person name="Carter A.T."/>
            <person name="Peck M.W."/>
        </authorList>
    </citation>
    <scope>NUCLEOTIDE SEQUENCE [LARGE SCALE GENOMIC DNA]</scope>
    <source>
        <strain evidence="2 3">IFR 18/094</strain>
    </source>
</reference>
<dbReference type="Proteomes" id="UP000473885">
    <property type="component" value="Unassembled WGS sequence"/>
</dbReference>
<dbReference type="EMBL" id="SXDP01000006">
    <property type="protein sequence ID" value="NEZ47308.1"/>
    <property type="molecule type" value="Genomic_DNA"/>
</dbReference>
<dbReference type="PANTHER" id="PTHR33169">
    <property type="entry name" value="PADR-FAMILY TRANSCRIPTIONAL REGULATOR"/>
    <property type="match status" value="1"/>
</dbReference>
<proteinExistence type="predicted"/>
<dbReference type="PANTHER" id="PTHR33169:SF24">
    <property type="entry name" value="TRANSCRIPTIONAL REGULATOR, PADR FAMILY"/>
    <property type="match status" value="1"/>
</dbReference>
<accession>A0A6M0RDE2</accession>
<dbReference type="Pfam" id="PF03551">
    <property type="entry name" value="PadR"/>
    <property type="match status" value="1"/>
</dbReference>
<feature type="domain" description="Transcription regulator PadR N-terminal" evidence="1">
    <location>
        <begin position="14"/>
        <end position="82"/>
    </location>
</feature>
<dbReference type="AlphaFoldDB" id="A0A6M0RDE2"/>
<dbReference type="InterPro" id="IPR036390">
    <property type="entry name" value="WH_DNA-bd_sf"/>
</dbReference>
<sequence>MIVQFKKGVLDLCVLALLLNKDCYGYEINEYMANHIEIADGTIYPILRKLNKEGYLSTYLQESNSGAPRKYYSITSKGKEFYKTNKREWLSFIKQVKEIMKEGEKHDE</sequence>
<dbReference type="InterPro" id="IPR036388">
    <property type="entry name" value="WH-like_DNA-bd_sf"/>
</dbReference>
<dbReference type="InterPro" id="IPR052509">
    <property type="entry name" value="Metal_resp_DNA-bind_regulator"/>
</dbReference>
<evidence type="ECO:0000313" key="2">
    <source>
        <dbReference type="EMBL" id="NEZ47308.1"/>
    </source>
</evidence>
<keyword evidence="3" id="KW-1185">Reference proteome</keyword>